<dbReference type="Proteomes" id="UP000095767">
    <property type="component" value="Unassembled WGS sequence"/>
</dbReference>
<comment type="caution">
    <text evidence="1">The sequence shown here is derived from an EMBL/GenBank/DDBJ whole genome shotgun (WGS) entry which is preliminary data.</text>
</comment>
<evidence type="ECO:0000313" key="1">
    <source>
        <dbReference type="EMBL" id="OEL26273.1"/>
    </source>
</evidence>
<keyword evidence="2" id="KW-1185">Reference proteome</keyword>
<dbReference type="EMBL" id="LWDX02035040">
    <property type="protein sequence ID" value="OEL26273.1"/>
    <property type="molecule type" value="Genomic_DNA"/>
</dbReference>
<dbReference type="AlphaFoldDB" id="A0A1E5VMC0"/>
<dbReference type="OrthoDB" id="10536813at2759"/>
<organism evidence="1 2">
    <name type="scientific">Dichanthelium oligosanthes</name>
    <dbReference type="NCBI Taxonomy" id="888268"/>
    <lineage>
        <taxon>Eukaryota</taxon>
        <taxon>Viridiplantae</taxon>
        <taxon>Streptophyta</taxon>
        <taxon>Embryophyta</taxon>
        <taxon>Tracheophyta</taxon>
        <taxon>Spermatophyta</taxon>
        <taxon>Magnoliopsida</taxon>
        <taxon>Liliopsida</taxon>
        <taxon>Poales</taxon>
        <taxon>Poaceae</taxon>
        <taxon>PACMAD clade</taxon>
        <taxon>Panicoideae</taxon>
        <taxon>Panicodae</taxon>
        <taxon>Paniceae</taxon>
        <taxon>Dichantheliinae</taxon>
        <taxon>Dichanthelium</taxon>
    </lineage>
</organism>
<sequence>MAYILCYSSSCAHSLLSISLGPHLLGSALSDDFSEINQIPLKIQAESCKPGNLRGKNQINPPSTTGRTRKKGALFSLDPVSTRRTEIERRGGGRNGHLCLSLPPLSLSISTSLWFLMFGFWSRGDGWDGWSYLTSQCCSLPRFKYCWC</sequence>
<protein>
    <submittedName>
        <fullName evidence="1">Uncharacterized protein</fullName>
    </submittedName>
</protein>
<reference evidence="1 2" key="1">
    <citation type="submission" date="2016-09" db="EMBL/GenBank/DDBJ databases">
        <title>The draft genome of Dichanthelium oligosanthes: A C3 panicoid grass species.</title>
        <authorList>
            <person name="Studer A.J."/>
            <person name="Schnable J.C."/>
            <person name="Brutnell T.P."/>
        </authorList>
    </citation>
    <scope>NUCLEOTIDE SEQUENCE [LARGE SCALE GENOMIC DNA]</scope>
    <source>
        <strain evidence="2">cv. Kellogg 1175</strain>
        <tissue evidence="1">Leaf</tissue>
    </source>
</reference>
<evidence type="ECO:0000313" key="2">
    <source>
        <dbReference type="Proteomes" id="UP000095767"/>
    </source>
</evidence>
<name>A0A1E5VMC0_9POAL</name>
<proteinExistence type="predicted"/>
<gene>
    <name evidence="1" type="ORF">BAE44_0012708</name>
</gene>
<accession>A0A1E5VMC0</accession>